<dbReference type="AlphaFoldDB" id="A0A3D9ZDW0"/>
<sequence length="504" mass="52819">MSQRVQRFVAAAACAAAAFLGATPPAAASAPTPACFNGSYLVQDGNLLRFDDRAATPVARFDAPLDAVAYVPASGAFWAVSGDEVVSFDVTGRVTRRAALPDALRATDPIAVASGSTSAGAGTGDRWIVRTGREVVTYRVPALKELERHALNGPGADILLRPRIADWDLNSADGRLYTIVSGPPAQLLRIDPHTGTATPIATPRGLPATGSFGALTVDPQGTLRALHDPTGRLFDVDLRQPAKATAVDTGPSTRTRSDAAGCPEGWDYGDAPAPYPTRRTADGPRHRVTDGLTLGTTVDAEPDARTADKDDARPRITKRGDRLTVEITVRNTTGRNGLLAGWHDLDGNGRFDERDLATATVRPGARSATLTWAKPRIKTTRSTLRLRLFGGPRGYDSPAPKPVGPADSGEIEDHPITVPAPAPGKAPLDIKNLAGPTVPDAGLVVPDPGSPPSPLPPESRRRHVVATTAPREPDGIPLTWSVFLGLLVPAASVAARAAAKRGTR</sequence>
<feature type="domain" description="DUF6923" evidence="4">
    <location>
        <begin position="66"/>
        <end position="263"/>
    </location>
</feature>
<feature type="compositionally biased region" description="Basic and acidic residues" evidence="1">
    <location>
        <begin position="279"/>
        <end position="289"/>
    </location>
</feature>
<dbReference type="InterPro" id="IPR045474">
    <property type="entry name" value="GEVED"/>
</dbReference>
<dbReference type="Pfam" id="PF21959">
    <property type="entry name" value="DUF6923"/>
    <property type="match status" value="1"/>
</dbReference>
<dbReference type="OrthoDB" id="3386127at2"/>
<feature type="region of interest" description="Disordered" evidence="1">
    <location>
        <begin position="388"/>
        <end position="412"/>
    </location>
</feature>
<dbReference type="SUPFAM" id="SSF63829">
    <property type="entry name" value="Calcium-dependent phosphotriesterase"/>
    <property type="match status" value="1"/>
</dbReference>
<evidence type="ECO:0000259" key="3">
    <source>
        <dbReference type="Pfam" id="PF20009"/>
    </source>
</evidence>
<protein>
    <submittedName>
        <fullName evidence="5">Uncharacterized protein</fullName>
    </submittedName>
</protein>
<proteinExistence type="predicted"/>
<evidence type="ECO:0000313" key="6">
    <source>
        <dbReference type="Proteomes" id="UP000256913"/>
    </source>
</evidence>
<feature type="compositionally biased region" description="Pro residues" evidence="1">
    <location>
        <begin position="448"/>
        <end position="457"/>
    </location>
</feature>
<keyword evidence="6" id="KW-1185">Reference proteome</keyword>
<dbReference type="EMBL" id="QUMQ01000001">
    <property type="protein sequence ID" value="REF95069.1"/>
    <property type="molecule type" value="Genomic_DNA"/>
</dbReference>
<name>A0A3D9ZDW0_9ACTN</name>
<comment type="caution">
    <text evidence="5">The sequence shown here is derived from an EMBL/GenBank/DDBJ whole genome shotgun (WGS) entry which is preliminary data.</text>
</comment>
<evidence type="ECO:0000313" key="5">
    <source>
        <dbReference type="EMBL" id="REF95069.1"/>
    </source>
</evidence>
<reference evidence="5 6" key="1">
    <citation type="submission" date="2018-08" db="EMBL/GenBank/DDBJ databases">
        <title>Sequencing the genomes of 1000 actinobacteria strains.</title>
        <authorList>
            <person name="Klenk H.-P."/>
        </authorList>
    </citation>
    <scope>NUCLEOTIDE SEQUENCE [LARGE SCALE GENOMIC DNA]</scope>
    <source>
        <strain evidence="5 6">DSM 44099</strain>
    </source>
</reference>
<accession>A0A3D9ZDW0</accession>
<dbReference type="Pfam" id="PF20009">
    <property type="entry name" value="GEVED"/>
    <property type="match status" value="1"/>
</dbReference>
<organism evidence="5 6">
    <name type="scientific">Asanoa ferruginea</name>
    <dbReference type="NCBI Taxonomy" id="53367"/>
    <lineage>
        <taxon>Bacteria</taxon>
        <taxon>Bacillati</taxon>
        <taxon>Actinomycetota</taxon>
        <taxon>Actinomycetes</taxon>
        <taxon>Micromonosporales</taxon>
        <taxon>Micromonosporaceae</taxon>
        <taxon>Asanoa</taxon>
    </lineage>
</organism>
<gene>
    <name evidence="5" type="ORF">DFJ67_1018</name>
</gene>
<feature type="region of interest" description="Disordered" evidence="1">
    <location>
        <begin position="244"/>
        <end position="291"/>
    </location>
</feature>
<dbReference type="Proteomes" id="UP000256913">
    <property type="component" value="Unassembled WGS sequence"/>
</dbReference>
<dbReference type="InterPro" id="IPR054215">
    <property type="entry name" value="DUF6923"/>
</dbReference>
<evidence type="ECO:0000256" key="2">
    <source>
        <dbReference type="SAM" id="SignalP"/>
    </source>
</evidence>
<feature type="chain" id="PRO_5038688039" evidence="2">
    <location>
        <begin position="29"/>
        <end position="504"/>
    </location>
</feature>
<feature type="signal peptide" evidence="2">
    <location>
        <begin position="1"/>
        <end position="28"/>
    </location>
</feature>
<keyword evidence="2" id="KW-0732">Signal</keyword>
<feature type="region of interest" description="Disordered" evidence="1">
    <location>
        <begin position="443"/>
        <end position="463"/>
    </location>
</feature>
<evidence type="ECO:0000256" key="1">
    <source>
        <dbReference type="SAM" id="MobiDB-lite"/>
    </source>
</evidence>
<evidence type="ECO:0000259" key="4">
    <source>
        <dbReference type="Pfam" id="PF21959"/>
    </source>
</evidence>
<dbReference type="RefSeq" id="WP_116066818.1">
    <property type="nucleotide sequence ID" value="NZ_BONB01000018.1"/>
</dbReference>
<feature type="domain" description="GEVED" evidence="3">
    <location>
        <begin position="339"/>
        <end position="417"/>
    </location>
</feature>